<dbReference type="STRING" id="1470563.SAMN05444000_12828"/>
<evidence type="ECO:0000256" key="3">
    <source>
        <dbReference type="ARBA" id="ARBA00022833"/>
    </source>
</evidence>
<dbReference type="PANTHER" id="PTHR33337:SF33">
    <property type="entry name" value="CENP-V_GFA DOMAIN-CONTAINING PROTEIN"/>
    <property type="match status" value="1"/>
</dbReference>
<keyword evidence="2" id="KW-0479">Metal-binding</keyword>
<feature type="domain" description="CENP-V/GFA" evidence="5">
    <location>
        <begin position="9"/>
        <end position="114"/>
    </location>
</feature>
<name>A0A1M6SA56_9RHOB</name>
<protein>
    <submittedName>
        <fullName evidence="6">Uncharacterized conserved protein</fullName>
    </submittedName>
</protein>
<dbReference type="Gene3D" id="3.90.1590.10">
    <property type="entry name" value="glutathione-dependent formaldehyde- activating enzyme (gfa)"/>
    <property type="match status" value="1"/>
</dbReference>
<accession>A0A1M6SA56</accession>
<organism evidence="6 7">
    <name type="scientific">Shimia gijangensis</name>
    <dbReference type="NCBI Taxonomy" id="1470563"/>
    <lineage>
        <taxon>Bacteria</taxon>
        <taxon>Pseudomonadati</taxon>
        <taxon>Pseudomonadota</taxon>
        <taxon>Alphaproteobacteria</taxon>
        <taxon>Rhodobacterales</taxon>
        <taxon>Roseobacteraceae</taxon>
    </lineage>
</organism>
<dbReference type="EMBL" id="FQZQ01000028">
    <property type="protein sequence ID" value="SHK41428.1"/>
    <property type="molecule type" value="Genomic_DNA"/>
</dbReference>
<evidence type="ECO:0000256" key="4">
    <source>
        <dbReference type="ARBA" id="ARBA00023239"/>
    </source>
</evidence>
<dbReference type="InterPro" id="IPR011057">
    <property type="entry name" value="Mss4-like_sf"/>
</dbReference>
<evidence type="ECO:0000259" key="5">
    <source>
        <dbReference type="PROSITE" id="PS51891"/>
    </source>
</evidence>
<keyword evidence="3" id="KW-0862">Zinc</keyword>
<dbReference type="Proteomes" id="UP000183982">
    <property type="component" value="Unassembled WGS sequence"/>
</dbReference>
<keyword evidence="7" id="KW-1185">Reference proteome</keyword>
<dbReference type="SUPFAM" id="SSF51316">
    <property type="entry name" value="Mss4-like"/>
    <property type="match status" value="1"/>
</dbReference>
<evidence type="ECO:0000313" key="6">
    <source>
        <dbReference type="EMBL" id="SHK41428.1"/>
    </source>
</evidence>
<dbReference type="InterPro" id="IPR006913">
    <property type="entry name" value="CENP-V/GFA"/>
</dbReference>
<evidence type="ECO:0000256" key="1">
    <source>
        <dbReference type="ARBA" id="ARBA00005495"/>
    </source>
</evidence>
<dbReference type="AlphaFoldDB" id="A0A1M6SA56"/>
<dbReference type="GO" id="GO:0016846">
    <property type="term" value="F:carbon-sulfur lyase activity"/>
    <property type="evidence" value="ECO:0007669"/>
    <property type="project" value="InterPro"/>
</dbReference>
<keyword evidence="4" id="KW-0456">Lyase</keyword>
<dbReference type="GO" id="GO:0046872">
    <property type="term" value="F:metal ion binding"/>
    <property type="evidence" value="ECO:0007669"/>
    <property type="project" value="UniProtKB-KW"/>
</dbReference>
<dbReference type="OrthoDB" id="9807246at2"/>
<gene>
    <name evidence="6" type="ORF">SAMN05444000_12828</name>
</gene>
<dbReference type="PROSITE" id="PS51891">
    <property type="entry name" value="CENP_V_GFA"/>
    <property type="match status" value="1"/>
</dbReference>
<comment type="similarity">
    <text evidence="1">Belongs to the Gfa family.</text>
</comment>
<reference evidence="7" key="1">
    <citation type="submission" date="2016-11" db="EMBL/GenBank/DDBJ databases">
        <authorList>
            <person name="Varghese N."/>
            <person name="Submissions S."/>
        </authorList>
    </citation>
    <scope>NUCLEOTIDE SEQUENCE [LARGE SCALE GENOMIC DNA]</scope>
    <source>
        <strain evidence="7">DSM 100564</strain>
    </source>
</reference>
<dbReference type="PANTHER" id="PTHR33337">
    <property type="entry name" value="GFA DOMAIN-CONTAINING PROTEIN"/>
    <property type="match status" value="1"/>
</dbReference>
<evidence type="ECO:0000256" key="2">
    <source>
        <dbReference type="ARBA" id="ARBA00022723"/>
    </source>
</evidence>
<sequence length="160" mass="17844">MEVNGVERYSGSCGCGQLTYRLSSGPMIVHCCHCKECQKQTGSAYVLNAIIEADRVTWDGDATEHNLSTPSGKGQVITRCADCGTAVFCSYLVRLGKLKYIRVGTLDDPDVCWPDVQIFTSSKQRWVPLNPDIPSFEEFYNFQDVWPEAAYTRLNAVFGK</sequence>
<evidence type="ECO:0000313" key="7">
    <source>
        <dbReference type="Proteomes" id="UP000183982"/>
    </source>
</evidence>
<dbReference type="Pfam" id="PF04828">
    <property type="entry name" value="GFA"/>
    <property type="match status" value="1"/>
</dbReference>
<proteinExistence type="inferred from homology"/>